<keyword evidence="2" id="KW-1185">Reference proteome</keyword>
<evidence type="ECO:0000313" key="1">
    <source>
        <dbReference type="EMBL" id="ESQ40696.1"/>
    </source>
</evidence>
<sequence length="140" mass="16210">MELGRRVFPAPHPLNFKAFDNAVFWNGTSRANQDSSTFLVHEMEKNSLSWSVKYNVDSEPLAVAFPEMIRTENFTNRRLYTFSVIGTVKEEMDAESYILLHIPNKTVKYSFIDKTFKKLCSFEPSFYDALSLFFESLANV</sequence>
<protein>
    <submittedName>
        <fullName evidence="1">Uncharacterized protein</fullName>
    </submittedName>
</protein>
<evidence type="ECO:0000313" key="2">
    <source>
        <dbReference type="Proteomes" id="UP000030689"/>
    </source>
</evidence>
<dbReference type="Gramene" id="ESQ40696">
    <property type="protein sequence ID" value="ESQ40696"/>
    <property type="gene ID" value="EUTSA_v10015553mg"/>
</dbReference>
<gene>
    <name evidence="1" type="ORF">EUTSA_v10015553mg</name>
</gene>
<reference evidence="1 2" key="1">
    <citation type="journal article" date="2013" name="Front. Plant Sci.">
        <title>The Reference Genome of the Halophytic Plant Eutrema salsugineum.</title>
        <authorList>
            <person name="Yang R."/>
            <person name="Jarvis D.E."/>
            <person name="Chen H."/>
            <person name="Beilstein M.A."/>
            <person name="Grimwood J."/>
            <person name="Jenkins J."/>
            <person name="Shu S."/>
            <person name="Prochnik S."/>
            <person name="Xin M."/>
            <person name="Ma C."/>
            <person name="Schmutz J."/>
            <person name="Wing R.A."/>
            <person name="Mitchell-Olds T."/>
            <person name="Schumaker K.S."/>
            <person name="Wang X."/>
        </authorList>
    </citation>
    <scope>NUCLEOTIDE SEQUENCE [LARGE SCALE GENOMIC DNA]</scope>
</reference>
<name>V4N5E0_EUTSA</name>
<proteinExistence type="predicted"/>
<dbReference type="EMBL" id="KI517464">
    <property type="protein sequence ID" value="ESQ40696.1"/>
    <property type="molecule type" value="Genomic_DNA"/>
</dbReference>
<dbReference type="Proteomes" id="UP000030689">
    <property type="component" value="Unassembled WGS sequence"/>
</dbReference>
<dbReference type="AlphaFoldDB" id="V4N5E0"/>
<dbReference type="KEGG" id="eus:EUTSA_v10015553mg"/>
<organism evidence="1 2">
    <name type="scientific">Eutrema salsugineum</name>
    <name type="common">Saltwater cress</name>
    <name type="synonym">Sisymbrium salsugineum</name>
    <dbReference type="NCBI Taxonomy" id="72664"/>
    <lineage>
        <taxon>Eukaryota</taxon>
        <taxon>Viridiplantae</taxon>
        <taxon>Streptophyta</taxon>
        <taxon>Embryophyta</taxon>
        <taxon>Tracheophyta</taxon>
        <taxon>Spermatophyta</taxon>
        <taxon>Magnoliopsida</taxon>
        <taxon>eudicotyledons</taxon>
        <taxon>Gunneridae</taxon>
        <taxon>Pentapetalae</taxon>
        <taxon>rosids</taxon>
        <taxon>malvids</taxon>
        <taxon>Brassicales</taxon>
        <taxon>Brassicaceae</taxon>
        <taxon>Eutremeae</taxon>
        <taxon>Eutrema</taxon>
    </lineage>
</organism>
<accession>V4N5E0</accession>